<evidence type="ECO:0000313" key="5">
    <source>
        <dbReference type="Proteomes" id="UP000827721"/>
    </source>
</evidence>
<reference evidence="4 5" key="1">
    <citation type="submission" date="2021-02" db="EMBL/GenBank/DDBJ databases">
        <title>Plant Genome Project.</title>
        <authorList>
            <person name="Zhang R.-G."/>
        </authorList>
    </citation>
    <scope>NUCLEOTIDE SEQUENCE [LARGE SCALE GENOMIC DNA]</scope>
    <source>
        <tissue evidence="4">Leaves</tissue>
    </source>
</reference>
<evidence type="ECO:0000256" key="2">
    <source>
        <dbReference type="SAM" id="Phobius"/>
    </source>
</evidence>
<dbReference type="EMBL" id="JAFEMO010000013">
    <property type="protein sequence ID" value="KAH7550144.1"/>
    <property type="molecule type" value="Genomic_DNA"/>
</dbReference>
<feature type="transmembrane region" description="Helical" evidence="2">
    <location>
        <begin position="319"/>
        <end position="340"/>
    </location>
</feature>
<organism evidence="4 5">
    <name type="scientific">Xanthoceras sorbifolium</name>
    <dbReference type="NCBI Taxonomy" id="99658"/>
    <lineage>
        <taxon>Eukaryota</taxon>
        <taxon>Viridiplantae</taxon>
        <taxon>Streptophyta</taxon>
        <taxon>Embryophyta</taxon>
        <taxon>Tracheophyta</taxon>
        <taxon>Spermatophyta</taxon>
        <taxon>Magnoliopsida</taxon>
        <taxon>eudicotyledons</taxon>
        <taxon>Gunneridae</taxon>
        <taxon>Pentapetalae</taxon>
        <taxon>rosids</taxon>
        <taxon>malvids</taxon>
        <taxon>Sapindales</taxon>
        <taxon>Sapindaceae</taxon>
        <taxon>Xanthoceroideae</taxon>
        <taxon>Xanthoceras</taxon>
    </lineage>
</organism>
<accession>A0ABQ8H8B5</accession>
<comment type="caution">
    <text evidence="4">The sequence shown here is derived from an EMBL/GenBank/DDBJ whole genome shotgun (WGS) entry which is preliminary data.</text>
</comment>
<proteinExistence type="predicted"/>
<keyword evidence="5" id="KW-1185">Reference proteome</keyword>
<keyword evidence="2" id="KW-0472">Membrane</keyword>
<protein>
    <recommendedName>
        <fullName evidence="3">DUF7356 domain-containing protein</fullName>
    </recommendedName>
</protein>
<feature type="compositionally biased region" description="Polar residues" evidence="1">
    <location>
        <begin position="394"/>
        <end position="404"/>
    </location>
</feature>
<dbReference type="PANTHER" id="PTHR34200:SF8">
    <property type="entry name" value="TRANSMEMBRANE PROTEIN"/>
    <property type="match status" value="1"/>
</dbReference>
<dbReference type="PANTHER" id="PTHR34200">
    <property type="entry name" value="DENTIN SIALOPHOSPHOPROTEIN-LIKE ISOFORM X1"/>
    <property type="match status" value="1"/>
</dbReference>
<evidence type="ECO:0000313" key="4">
    <source>
        <dbReference type="EMBL" id="KAH7550144.1"/>
    </source>
</evidence>
<evidence type="ECO:0000256" key="1">
    <source>
        <dbReference type="SAM" id="MobiDB-lite"/>
    </source>
</evidence>
<feature type="compositionally biased region" description="Polar residues" evidence="1">
    <location>
        <begin position="366"/>
        <end position="378"/>
    </location>
</feature>
<feature type="region of interest" description="Disordered" evidence="1">
    <location>
        <begin position="361"/>
        <end position="417"/>
    </location>
</feature>
<evidence type="ECO:0000259" key="3">
    <source>
        <dbReference type="Pfam" id="PF24053"/>
    </source>
</evidence>
<name>A0ABQ8H8B5_9ROSI</name>
<feature type="region of interest" description="Disordered" evidence="1">
    <location>
        <begin position="118"/>
        <end position="194"/>
    </location>
</feature>
<sequence length="417" mass="45255">MRSRACAVMRTSKITRNSRAITFSYFSTLKWVCLFQKTNMGTSYMSLGMFFLVLVVNGCSAANLKANVVAVADSGLDPNSNVTISSNGKTGGSSLVSSSGEVDRVKLDKVDQVNNSKAAVPVEKISSKDNSSSESGSKEAENVQKSSDDSNKESKANVEIDKKENSSDEVKSKDVHKESGNVEDSDPLRKEGTQIEQCDSSNKCADEEKKFVACLRVPGNDSPDLSLLILNKAKGPLTVTISAPDYVWLENTKVQLPEKDGKTLKVSVKDRGTDNLIILKGGTGNCSLDFKDLIALNSGEESNNSLQPAYFNFLSRKPIIAFASFAALLVLASVCVCISFRRRQLSGSGSKYQRLDMELPVPNAGKSESNTNDGWDNSWTDDWDDEEAPKTPTLPVTPSLSSKGLASRRLNKEGWKD</sequence>
<keyword evidence="2" id="KW-1133">Transmembrane helix</keyword>
<feature type="domain" description="DUF7356" evidence="3">
    <location>
        <begin position="190"/>
        <end position="293"/>
    </location>
</feature>
<dbReference type="InterPro" id="IPR055780">
    <property type="entry name" value="DUF7356"/>
</dbReference>
<gene>
    <name evidence="4" type="ORF">JRO89_XS13G0141800</name>
</gene>
<keyword evidence="2" id="KW-0812">Transmembrane</keyword>
<feature type="compositionally biased region" description="Basic and acidic residues" evidence="1">
    <location>
        <begin position="136"/>
        <end position="193"/>
    </location>
</feature>
<dbReference type="Proteomes" id="UP000827721">
    <property type="component" value="Unassembled WGS sequence"/>
</dbReference>
<dbReference type="Pfam" id="PF24053">
    <property type="entry name" value="DUF7356"/>
    <property type="match status" value="1"/>
</dbReference>